<evidence type="ECO:0000313" key="4">
    <source>
        <dbReference type="Proteomes" id="UP001172082"/>
    </source>
</evidence>
<dbReference type="InterPro" id="IPR043732">
    <property type="entry name" value="DUF5675"/>
</dbReference>
<accession>A0ABT8KQ95</accession>
<dbReference type="EMBL" id="JAUJEA010000004">
    <property type="protein sequence ID" value="MDN5202343.1"/>
    <property type="molecule type" value="Genomic_DNA"/>
</dbReference>
<keyword evidence="1" id="KW-0472">Membrane</keyword>
<proteinExistence type="predicted"/>
<organism evidence="3 4">
    <name type="scientific">Splendidivirga corallicola</name>
    <dbReference type="NCBI Taxonomy" id="3051826"/>
    <lineage>
        <taxon>Bacteria</taxon>
        <taxon>Pseudomonadati</taxon>
        <taxon>Bacteroidota</taxon>
        <taxon>Cytophagia</taxon>
        <taxon>Cytophagales</taxon>
        <taxon>Splendidivirgaceae</taxon>
        <taxon>Splendidivirga</taxon>
    </lineage>
</organism>
<evidence type="ECO:0000259" key="2">
    <source>
        <dbReference type="Pfam" id="PF18925"/>
    </source>
</evidence>
<dbReference type="Proteomes" id="UP001172082">
    <property type="component" value="Unassembled WGS sequence"/>
</dbReference>
<keyword evidence="1" id="KW-1133">Transmembrane helix</keyword>
<evidence type="ECO:0000256" key="1">
    <source>
        <dbReference type="SAM" id="Phobius"/>
    </source>
</evidence>
<protein>
    <submittedName>
        <fullName evidence="3">DUF5675 family protein</fullName>
    </submittedName>
</protein>
<feature type="domain" description="DUF5675" evidence="2">
    <location>
        <begin position="100"/>
        <end position="228"/>
    </location>
</feature>
<evidence type="ECO:0000313" key="3">
    <source>
        <dbReference type="EMBL" id="MDN5202343.1"/>
    </source>
</evidence>
<comment type="caution">
    <text evidence="3">The sequence shown here is derived from an EMBL/GenBank/DDBJ whole genome shotgun (WGS) entry which is preliminary data.</text>
</comment>
<dbReference type="RefSeq" id="WP_346752368.1">
    <property type="nucleotide sequence ID" value="NZ_JAUJEA010000004.1"/>
</dbReference>
<feature type="transmembrane region" description="Helical" evidence="1">
    <location>
        <begin position="30"/>
        <end position="49"/>
    </location>
</feature>
<reference evidence="3" key="1">
    <citation type="submission" date="2023-06" db="EMBL/GenBank/DDBJ databases">
        <title>Genomic of Parafulvivirga corallium.</title>
        <authorList>
            <person name="Wang G."/>
        </authorList>
    </citation>
    <scope>NUCLEOTIDE SEQUENCE</scope>
    <source>
        <strain evidence="3">BMA10</strain>
    </source>
</reference>
<keyword evidence="4" id="KW-1185">Reference proteome</keyword>
<name>A0ABT8KQ95_9BACT</name>
<gene>
    <name evidence="3" type="ORF">QQ008_13235</name>
</gene>
<dbReference type="Pfam" id="PF18925">
    <property type="entry name" value="DUF5675"/>
    <property type="match status" value="1"/>
</dbReference>
<sequence length="252" mass="29074">MKRIVFLIFIGIITFAVIYFIKNPDMLEDIWLWIVGLVGLIGQSVKSFYNYIIEKLSLKDNAEPGKQNPDLLKGSIPRELPAELVKKNQTPAFKGITLTVLRFSRDEDTTIGLLYLNKQFYCYTLEDTYQEVKVPGQTRIPAGTYALDFLKSDTPLTLKYRRNFPNWFQYHLEIKEIPGFTGVYIHRGGTHKDTKGCLLVSDSLTIAKGKEVFTNSTNTFERLYRFLKEKIEQGTKARIIIKDESWITALKQ</sequence>
<keyword evidence="1" id="KW-0812">Transmembrane</keyword>